<evidence type="ECO:0000256" key="7">
    <source>
        <dbReference type="ARBA" id="ARBA00023157"/>
    </source>
</evidence>
<keyword evidence="2" id="KW-0964">Secreted</keyword>
<keyword evidence="12" id="KW-1185">Reference proteome</keyword>
<dbReference type="InterPro" id="IPR001314">
    <property type="entry name" value="Peptidase_S1A"/>
</dbReference>
<evidence type="ECO:0000256" key="5">
    <source>
        <dbReference type="ARBA" id="ARBA00022825"/>
    </source>
</evidence>
<dbReference type="PRINTS" id="PR00722">
    <property type="entry name" value="CHYMOTRYPSIN"/>
</dbReference>
<evidence type="ECO:0000313" key="12">
    <source>
        <dbReference type="Proteomes" id="UP001295444"/>
    </source>
</evidence>
<dbReference type="PANTHER" id="PTHR24250">
    <property type="entry name" value="CHYMOTRYPSIN-RELATED"/>
    <property type="match status" value="1"/>
</dbReference>
<dbReference type="GO" id="GO:0006508">
    <property type="term" value="P:proteolysis"/>
    <property type="evidence" value="ECO:0007669"/>
    <property type="project" value="UniProtKB-KW"/>
</dbReference>
<reference evidence="11" key="1">
    <citation type="submission" date="2022-03" db="EMBL/GenBank/DDBJ databases">
        <authorList>
            <person name="Alioto T."/>
            <person name="Alioto T."/>
            <person name="Gomez Garrido J."/>
        </authorList>
    </citation>
    <scope>NUCLEOTIDE SEQUENCE</scope>
</reference>
<dbReference type="PROSITE" id="PS00134">
    <property type="entry name" value="TRYPSIN_HIS"/>
    <property type="match status" value="2"/>
</dbReference>
<dbReference type="InterPro" id="IPR043504">
    <property type="entry name" value="Peptidase_S1_PA_chymotrypsin"/>
</dbReference>
<evidence type="ECO:0000256" key="8">
    <source>
        <dbReference type="RuleBase" id="RU363034"/>
    </source>
</evidence>
<dbReference type="GO" id="GO:0004252">
    <property type="term" value="F:serine-type endopeptidase activity"/>
    <property type="evidence" value="ECO:0007669"/>
    <property type="project" value="InterPro"/>
</dbReference>
<dbReference type="InterPro" id="IPR018114">
    <property type="entry name" value="TRYPSIN_HIS"/>
</dbReference>
<keyword evidence="9" id="KW-0732">Signal</keyword>
<evidence type="ECO:0000256" key="9">
    <source>
        <dbReference type="SAM" id="SignalP"/>
    </source>
</evidence>
<evidence type="ECO:0000259" key="10">
    <source>
        <dbReference type="PROSITE" id="PS50240"/>
    </source>
</evidence>
<evidence type="ECO:0000256" key="4">
    <source>
        <dbReference type="ARBA" id="ARBA00022801"/>
    </source>
</evidence>
<feature type="domain" description="Peptidase S1" evidence="10">
    <location>
        <begin position="34"/>
        <end position="356"/>
    </location>
</feature>
<dbReference type="CDD" id="cd00190">
    <property type="entry name" value="Tryp_SPc"/>
    <property type="match status" value="3"/>
</dbReference>
<dbReference type="InterPro" id="IPR033116">
    <property type="entry name" value="TRYPSIN_SER"/>
</dbReference>
<feature type="signal peptide" evidence="9">
    <location>
        <begin position="1"/>
        <end position="18"/>
    </location>
</feature>
<organism evidence="11 12">
    <name type="scientific">Pelobates cultripes</name>
    <name type="common">Western spadefoot toad</name>
    <dbReference type="NCBI Taxonomy" id="61616"/>
    <lineage>
        <taxon>Eukaryota</taxon>
        <taxon>Metazoa</taxon>
        <taxon>Chordata</taxon>
        <taxon>Craniata</taxon>
        <taxon>Vertebrata</taxon>
        <taxon>Euteleostomi</taxon>
        <taxon>Amphibia</taxon>
        <taxon>Batrachia</taxon>
        <taxon>Anura</taxon>
        <taxon>Pelobatoidea</taxon>
        <taxon>Pelobatidae</taxon>
        <taxon>Pelobates</taxon>
    </lineage>
</organism>
<dbReference type="FunFam" id="2.40.10.10:FF:000038">
    <property type="entry name" value="Serine protease"/>
    <property type="match status" value="1"/>
</dbReference>
<proteinExistence type="predicted"/>
<feature type="domain" description="Peptidase S1" evidence="10">
    <location>
        <begin position="339"/>
        <end position="613"/>
    </location>
</feature>
<dbReference type="EMBL" id="OW240923">
    <property type="protein sequence ID" value="CAH2324862.1"/>
    <property type="molecule type" value="Genomic_DNA"/>
</dbReference>
<dbReference type="SMART" id="SM00020">
    <property type="entry name" value="Tryp_SPc"/>
    <property type="match status" value="3"/>
</dbReference>
<dbReference type="FunFam" id="2.40.10.10:FF:000181">
    <property type="entry name" value="Chymotrypsinogen A"/>
    <property type="match status" value="2"/>
</dbReference>
<dbReference type="SUPFAM" id="SSF50494">
    <property type="entry name" value="Trypsin-like serine proteases"/>
    <property type="match status" value="3"/>
</dbReference>
<evidence type="ECO:0000256" key="3">
    <source>
        <dbReference type="ARBA" id="ARBA00022670"/>
    </source>
</evidence>
<feature type="chain" id="PRO_5042142621" evidence="9">
    <location>
        <begin position="19"/>
        <end position="871"/>
    </location>
</feature>
<keyword evidence="6" id="KW-0865">Zymogen</keyword>
<dbReference type="Pfam" id="PF00089">
    <property type="entry name" value="Trypsin"/>
    <property type="match status" value="3"/>
</dbReference>
<feature type="domain" description="Peptidase S1" evidence="10">
    <location>
        <begin position="642"/>
        <end position="869"/>
    </location>
</feature>
<dbReference type="FunFam" id="2.40.10.10:FF:000176">
    <property type="entry name" value="Chymotrypsinogen A"/>
    <property type="match status" value="1"/>
</dbReference>
<gene>
    <name evidence="11" type="ORF">PECUL_23A051951</name>
</gene>
<keyword evidence="5 8" id="KW-0720">Serine protease</keyword>
<evidence type="ECO:0000256" key="2">
    <source>
        <dbReference type="ARBA" id="ARBA00022525"/>
    </source>
</evidence>
<name>A0AAD1TJL5_PELCU</name>
<keyword evidence="4 8" id="KW-0378">Hydrolase</keyword>
<dbReference type="Gene3D" id="2.40.10.10">
    <property type="entry name" value="Trypsin-like serine proteases"/>
    <property type="match status" value="3"/>
</dbReference>
<keyword evidence="7" id="KW-1015">Disulfide bond</keyword>
<comment type="subcellular location">
    <subcellularLocation>
        <location evidence="1">Secreted</location>
    </subcellularLocation>
</comment>
<protein>
    <submittedName>
        <fullName evidence="11">Chymotrypsinogen 2-like</fullName>
    </submittedName>
</protein>
<accession>A0AAD1TJL5</accession>
<sequence>MAILWLLSCIALIGSTYGCGVPAIKPVISGYARIVNGENAVSGSWPWQVSLQQSNGFHFCGGSLINSLWVVTAAHCSVTTAHRVVLGVFDRSSTSEATQTKTIARVFRHPSYSSITINNDITLIKLSSAVTLNNRVSPVCLAVSNDVFNGGERCVTTGWGYVDASSRLTPNKLQQVALPLLTTSDCQRHWGSNILNTMICAGASGASSCMGDSGGPLVCQRNGAWTLAGIVSWGIPTPERWQPPSLSKGGRLPNTPLTPPSLSGGWKVSFVTPLRPRQLPGMVRRSGRGGLLISKLKDEAAELFEVAFYSVMERCRKIMKVYGCGVPAIKPVISGYARIVNGENAVSGSWTWQVSQQLQKEHPKQINTWFHFCGGSLINSLWVVTAAHCSNKIITAHRVILGEYDQSSSAEAIQTKTIARVFRHPSYSSLTITNDITMVKLSSAATLNNCVAPVCVAAANEGFDIPLRCLTYRWGLQAVLKKKITRLQAVTLCLINDANAQPSSGGWRIPSPMKCPVPPNISTCHKDPGLHLCEPLVRCRNGSWVLRGVSGWISQFITLRRELKRCSSSAEFLYFVYERVIGVNEQESPLGVSLSRYFCERHYPSRKRCAYGWGLSDYPGRISTYGCGAPAIRPVISGYARIVNGENAVSGSWPWQVSLQQSNGFHFCGGSLINTLWVVTAAHCSVTTAHRVILGEYDQSSSAEAIQTKTISKVLRHPSYSSLSITNDITLVKLSSAATLNNRVSPVCIAASADAFNGGERCVTTGWGYIDAASRVTPTKLQQVALPLLNNTDCQRYWGSKILNTMVCAGASGASSCMGDSGGPLVCQRNGAWTLAGIVSWGSSTCSTSSPGVYARVTVLRSWIDQTVAAN</sequence>
<dbReference type="GO" id="GO:0005576">
    <property type="term" value="C:extracellular region"/>
    <property type="evidence" value="ECO:0007669"/>
    <property type="project" value="UniProtKB-SubCell"/>
</dbReference>
<keyword evidence="3 8" id="KW-0645">Protease</keyword>
<dbReference type="InterPro" id="IPR001254">
    <property type="entry name" value="Trypsin_dom"/>
</dbReference>
<dbReference type="PANTHER" id="PTHR24250:SF66">
    <property type="entry name" value="CHYMOTRYPSIN-LIKE PROTEASE CTRL-1"/>
    <property type="match status" value="1"/>
</dbReference>
<evidence type="ECO:0000256" key="1">
    <source>
        <dbReference type="ARBA" id="ARBA00004613"/>
    </source>
</evidence>
<dbReference type="InterPro" id="IPR009003">
    <property type="entry name" value="Peptidase_S1_PA"/>
</dbReference>
<dbReference type="PROSITE" id="PS50240">
    <property type="entry name" value="TRYPSIN_DOM"/>
    <property type="match status" value="3"/>
</dbReference>
<dbReference type="PROSITE" id="PS00135">
    <property type="entry name" value="TRYPSIN_SER"/>
    <property type="match status" value="2"/>
</dbReference>
<dbReference type="AlphaFoldDB" id="A0AAD1TJL5"/>
<dbReference type="Proteomes" id="UP001295444">
    <property type="component" value="Chromosome 12"/>
</dbReference>
<evidence type="ECO:0000256" key="6">
    <source>
        <dbReference type="ARBA" id="ARBA00023145"/>
    </source>
</evidence>
<evidence type="ECO:0000313" key="11">
    <source>
        <dbReference type="EMBL" id="CAH2324862.1"/>
    </source>
</evidence>